<proteinExistence type="predicted"/>
<dbReference type="EMBL" id="CP060436">
    <property type="protein sequence ID" value="QPM89119.1"/>
    <property type="molecule type" value="Genomic_DNA"/>
</dbReference>
<evidence type="ECO:0000313" key="1">
    <source>
        <dbReference type="EMBL" id="QPM89119.1"/>
    </source>
</evidence>
<sequence>MVKMDKAKASALEGVVANVKRLLRDARILQENGSAGSALSLSILAFEEAGKGHIIENGWRKPKHVHSQHRFRHLMAFIVLQASLQQKYELDMKGVSDKIAARFTALGHQPGMKEPLPPMSLELREELRAELLPQLSGMSDDQIKILGIEQRWLSKIFEAVHEGNLEKIRQSGLYLDTNSQLEVTSTPDSVGRLDAERWIWAATRVLNLLEKGLYSQSYSPLSELLTAANAGDQTATRVLDEVTSEHREAKDN</sequence>
<evidence type="ECO:0008006" key="3">
    <source>
        <dbReference type="Google" id="ProtNLM"/>
    </source>
</evidence>
<organism evidence="1 2">
    <name type="scientific">Pseudooceanicola algae</name>
    <dbReference type="NCBI Taxonomy" id="1537215"/>
    <lineage>
        <taxon>Bacteria</taxon>
        <taxon>Pseudomonadati</taxon>
        <taxon>Pseudomonadota</taxon>
        <taxon>Alphaproteobacteria</taxon>
        <taxon>Rhodobacterales</taxon>
        <taxon>Paracoccaceae</taxon>
        <taxon>Pseudooceanicola</taxon>
    </lineage>
</organism>
<gene>
    <name evidence="1" type="ORF">PSAL_003290</name>
</gene>
<accession>A0A418SK84</accession>
<dbReference type="KEGG" id="palw:PSAL_003290"/>
<dbReference type="InterPro" id="IPR030987">
    <property type="entry name" value="AbiV"/>
</dbReference>
<dbReference type="AlphaFoldDB" id="A0A418SK84"/>
<dbReference type="Pfam" id="PF18728">
    <property type="entry name" value="HEPN_AbiV"/>
    <property type="match status" value="1"/>
</dbReference>
<name>A0A418SK84_9RHOB</name>
<keyword evidence="2" id="KW-1185">Reference proteome</keyword>
<protein>
    <recommendedName>
        <fullName evidence="3">AbiV family abortive infection protein</fullName>
    </recommendedName>
</protein>
<evidence type="ECO:0000313" key="2">
    <source>
        <dbReference type="Proteomes" id="UP000283786"/>
    </source>
</evidence>
<reference evidence="1 2" key="1">
    <citation type="submission" date="2020-08" db="EMBL/GenBank/DDBJ databases">
        <title>Genome sequence of Rhodobacteraceae bacterium Lw-13e.</title>
        <authorList>
            <person name="Poehlein A."/>
            <person name="Wolter L."/>
            <person name="Daniel R."/>
            <person name="Brinkhoff T."/>
        </authorList>
    </citation>
    <scope>NUCLEOTIDE SEQUENCE [LARGE SCALE GENOMIC DNA]</scope>
    <source>
        <strain evidence="1 2">Lw-13e</strain>
    </source>
</reference>
<dbReference type="NCBIfam" id="TIGR04498">
    <property type="entry name" value="AbiV_defense"/>
    <property type="match status" value="1"/>
</dbReference>
<dbReference type="OrthoDB" id="8478797at2"/>
<dbReference type="Proteomes" id="UP000283786">
    <property type="component" value="Chromosome"/>
</dbReference>